<feature type="region of interest" description="Disordered" evidence="3">
    <location>
        <begin position="14"/>
        <end position="86"/>
    </location>
</feature>
<dbReference type="EMBL" id="CAIIXF020000008">
    <property type="protein sequence ID" value="CAH1792663.1"/>
    <property type="molecule type" value="Genomic_DNA"/>
</dbReference>
<name>A0A8S4PEI8_OWEFU</name>
<dbReference type="PANTHER" id="PTHR13245:SF14">
    <property type="entry name" value="RRP15-LIKE PROTEIN"/>
    <property type="match status" value="1"/>
</dbReference>
<protein>
    <recommendedName>
        <fullName evidence="2">RRP15-like protein</fullName>
    </recommendedName>
</protein>
<feature type="compositionally biased region" description="Acidic residues" evidence="3">
    <location>
        <begin position="26"/>
        <end position="47"/>
    </location>
</feature>
<dbReference type="Proteomes" id="UP000749559">
    <property type="component" value="Unassembled WGS sequence"/>
</dbReference>
<feature type="region of interest" description="Disordered" evidence="3">
    <location>
        <begin position="281"/>
        <end position="307"/>
    </location>
</feature>
<evidence type="ECO:0000313" key="5">
    <source>
        <dbReference type="Proteomes" id="UP000749559"/>
    </source>
</evidence>
<dbReference type="InterPro" id="IPR012459">
    <property type="entry name" value="Rrp15"/>
</dbReference>
<keyword evidence="5" id="KW-1185">Reference proteome</keyword>
<evidence type="ECO:0000256" key="3">
    <source>
        <dbReference type="SAM" id="MobiDB-lite"/>
    </source>
</evidence>
<proteinExistence type="inferred from homology"/>
<dbReference type="Pfam" id="PF07890">
    <property type="entry name" value="Rrp15p"/>
    <property type="match status" value="1"/>
</dbReference>
<evidence type="ECO:0000256" key="2">
    <source>
        <dbReference type="ARBA" id="ARBA00017475"/>
    </source>
</evidence>
<feature type="compositionally biased region" description="Basic and acidic residues" evidence="3">
    <location>
        <begin position="284"/>
        <end position="294"/>
    </location>
</feature>
<evidence type="ECO:0000313" key="4">
    <source>
        <dbReference type="EMBL" id="CAH1792663.1"/>
    </source>
</evidence>
<dbReference type="PANTHER" id="PTHR13245">
    <property type="entry name" value="RRP15-LIKE PROTEIN"/>
    <property type="match status" value="1"/>
</dbReference>
<dbReference type="GO" id="GO:0000460">
    <property type="term" value="P:maturation of 5.8S rRNA"/>
    <property type="evidence" value="ECO:0007669"/>
    <property type="project" value="TreeGrafter"/>
</dbReference>
<accession>A0A8S4PEI8</accession>
<comment type="similarity">
    <text evidence="1">Belongs to the RRP15 family.</text>
</comment>
<dbReference type="GO" id="GO:0030687">
    <property type="term" value="C:preribosome, large subunit precursor"/>
    <property type="evidence" value="ECO:0007669"/>
    <property type="project" value="TreeGrafter"/>
</dbReference>
<organism evidence="4 5">
    <name type="scientific">Owenia fusiformis</name>
    <name type="common">Polychaete worm</name>
    <dbReference type="NCBI Taxonomy" id="6347"/>
    <lineage>
        <taxon>Eukaryota</taxon>
        <taxon>Metazoa</taxon>
        <taxon>Spiralia</taxon>
        <taxon>Lophotrochozoa</taxon>
        <taxon>Annelida</taxon>
        <taxon>Polychaeta</taxon>
        <taxon>Sedentaria</taxon>
        <taxon>Canalipalpata</taxon>
        <taxon>Sabellida</taxon>
        <taxon>Oweniida</taxon>
        <taxon>Oweniidae</taxon>
        <taxon>Owenia</taxon>
    </lineage>
</organism>
<dbReference type="AlphaFoldDB" id="A0A8S4PEI8"/>
<dbReference type="OrthoDB" id="20949at2759"/>
<sequence>MIRACAIKNMATSGVKVSYESSSSSDENDESDGSSEEISDVEDEESLGGDRDSQCSDKGSLGSINIDLMDTTPGAPLSSGSIDNDIDDTTGGMADVLAKIIGKKSVASDVILSKGQTDKERFKSKKVVDKNEIEVVGDDNTVIKEKSISKLTEIDEETLLKDARLQRKKKRHWENMCHVKPDITRREQERKLQRIATRGVVQLFNAVRKQQKILDDKLEEVGSSVRKQEKAMKSVDKRTFIDVLKGTEVKGQIKSEIKQEKDDSKTKKSWSVLSDNFMMGAQMKDWDKDDHNDEHEDNDEMEHSDSE</sequence>
<evidence type="ECO:0000256" key="1">
    <source>
        <dbReference type="ARBA" id="ARBA00007462"/>
    </source>
</evidence>
<reference evidence="4" key="1">
    <citation type="submission" date="2022-03" db="EMBL/GenBank/DDBJ databases">
        <authorList>
            <person name="Martin C."/>
        </authorList>
    </citation>
    <scope>NUCLEOTIDE SEQUENCE</scope>
</reference>
<gene>
    <name evidence="4" type="ORF">OFUS_LOCUS17606</name>
</gene>
<dbReference type="GO" id="GO:0000470">
    <property type="term" value="P:maturation of LSU-rRNA"/>
    <property type="evidence" value="ECO:0007669"/>
    <property type="project" value="TreeGrafter"/>
</dbReference>
<comment type="caution">
    <text evidence="4">The sequence shown here is derived from an EMBL/GenBank/DDBJ whole genome shotgun (WGS) entry which is preliminary data.</text>
</comment>